<evidence type="ECO:0000313" key="3">
    <source>
        <dbReference type="EMBL" id="SHH05946.1"/>
    </source>
</evidence>
<accession>A0A1M5PW83</accession>
<dbReference type="Pfam" id="PF17289">
    <property type="entry name" value="Terminase_6C"/>
    <property type="match status" value="1"/>
</dbReference>
<dbReference type="Proteomes" id="UP000189796">
    <property type="component" value="Chromosome I"/>
</dbReference>
<organism evidence="3 4">
    <name type="scientific">Bradyrhizobium erythrophlei</name>
    <dbReference type="NCBI Taxonomy" id="1437360"/>
    <lineage>
        <taxon>Bacteria</taxon>
        <taxon>Pseudomonadati</taxon>
        <taxon>Pseudomonadota</taxon>
        <taxon>Alphaproteobacteria</taxon>
        <taxon>Hyphomicrobiales</taxon>
        <taxon>Nitrobacteraceae</taxon>
        <taxon>Bradyrhizobium</taxon>
    </lineage>
</organism>
<reference evidence="3 4" key="1">
    <citation type="submission" date="2016-11" db="EMBL/GenBank/DDBJ databases">
        <authorList>
            <person name="Jaros S."/>
            <person name="Januszkiewicz K."/>
            <person name="Wedrychowicz H."/>
        </authorList>
    </citation>
    <scope>NUCLEOTIDE SEQUENCE [LARGE SCALE GENOMIC DNA]</scope>
    <source>
        <strain evidence="3 4">GAS138</strain>
    </source>
</reference>
<keyword evidence="1" id="KW-1188">Viral release from host cell</keyword>
<dbReference type="InterPro" id="IPR006517">
    <property type="entry name" value="Phage_terminase_lsu-like_C"/>
</dbReference>
<evidence type="ECO:0000259" key="2">
    <source>
        <dbReference type="Pfam" id="PF17289"/>
    </source>
</evidence>
<dbReference type="InterPro" id="IPR035421">
    <property type="entry name" value="Terminase_6C"/>
</dbReference>
<dbReference type="AlphaFoldDB" id="A0A1M5PW83"/>
<evidence type="ECO:0000256" key="1">
    <source>
        <dbReference type="ARBA" id="ARBA00022612"/>
    </source>
</evidence>
<sequence length="487" mass="55039">MSLITDVSPEEAAAEILRRRRGRERLIDFTTYTLPKYYADPFHYQVAGALERVEQGLCKRLMIFAPPRHGKSELSTRRFPAYFMARNPEKNVISASYNADFATGFGRNVRDIIKGRQFNTLFPEIAIRSDQRAADDWQLEAGGQYYAVGVGSGTTGKGAHLFLIDDPIKDRKEVKSQGFRDDQWDWYRDVVYTRLEEDAAIVLTLTRWHYDDIAGRLIELMNDGKGLPWEILYLPALPYVKKFKNAEGLEELILNEDGTVPGDPLGRTPKEPLAPNRFSYDALMDRLDVLGERSFSALYQQQPMSDDGGMFRVDWFQPPTEISPRRVRVRAWDLAASADGDYTVGVLMSKDANGIFYIENIIRFRGTPLQVEKKIFETAKNDGRSVTIVLPQDPGQAGKSQVDSYIRRLAGYIVKAKRPTGSKEVRAAAFAAQCEAGNVKMVHGSWNNCFTDELETFPLGTYDDQVDAASDAFNELLGPKKARVLDW</sequence>
<name>A0A1M5PW83_9BRAD</name>
<dbReference type="NCBIfam" id="TIGR01630">
    <property type="entry name" value="psiM2_ORF9"/>
    <property type="match status" value="1"/>
</dbReference>
<dbReference type="RefSeq" id="WP_079602515.1">
    <property type="nucleotide sequence ID" value="NZ_LT670817.1"/>
</dbReference>
<protein>
    <submittedName>
        <fullName evidence="3">Phage uncharacterized protein (Putative large terminase), C-terminal domain-containing protein</fullName>
    </submittedName>
</protein>
<proteinExistence type="predicted"/>
<dbReference type="Pfam" id="PF03237">
    <property type="entry name" value="Terminase_6N"/>
    <property type="match status" value="1"/>
</dbReference>
<evidence type="ECO:0000313" key="4">
    <source>
        <dbReference type="Proteomes" id="UP000189796"/>
    </source>
</evidence>
<dbReference type="EMBL" id="LT670817">
    <property type="protein sequence ID" value="SHH05946.1"/>
    <property type="molecule type" value="Genomic_DNA"/>
</dbReference>
<gene>
    <name evidence="3" type="ORF">SAMN05443248_3534</name>
</gene>
<feature type="domain" description="Terminase large subunit gp17-like C-terminal" evidence="2">
    <location>
        <begin position="331"/>
        <end position="475"/>
    </location>
</feature>
<dbReference type="OrthoDB" id="9771580at2"/>